<dbReference type="GO" id="GO:0008168">
    <property type="term" value="F:methyltransferase activity"/>
    <property type="evidence" value="ECO:0007669"/>
    <property type="project" value="UniProtKB-KW"/>
</dbReference>
<dbReference type="SUPFAM" id="SSF53335">
    <property type="entry name" value="S-adenosyl-L-methionine-dependent methyltransferases"/>
    <property type="match status" value="1"/>
</dbReference>
<dbReference type="InterPro" id="IPR013216">
    <property type="entry name" value="Methyltransf_11"/>
</dbReference>
<dbReference type="InterPro" id="IPR050508">
    <property type="entry name" value="Methyltransf_Superfamily"/>
</dbReference>
<dbReference type="Gene3D" id="3.40.50.150">
    <property type="entry name" value="Vaccinia Virus protein VP39"/>
    <property type="match status" value="1"/>
</dbReference>
<reference evidence="2 3" key="1">
    <citation type="submission" date="2022-06" db="EMBL/GenBank/DDBJ databases">
        <title>Genomic Encyclopedia of Archaeal and Bacterial Type Strains, Phase II (KMG-II): from individual species to whole genera.</title>
        <authorList>
            <person name="Goeker M."/>
        </authorList>
    </citation>
    <scope>NUCLEOTIDE SEQUENCE [LARGE SCALE GENOMIC DNA]</scope>
    <source>
        <strain evidence="2 3">DSM 40477</strain>
    </source>
</reference>
<keyword evidence="2" id="KW-0808">Transferase</keyword>
<accession>A0ABT1HZA0</accession>
<organism evidence="2 3">
    <name type="scientific">Streptoalloteichus tenebrarius (strain ATCC 17920 / DSM 40477 / JCM 4838 / CBS 697.72 / NBRC 16177 / NCIMB 11028 / NRRL B-12390 / A12253. 1 / ISP 5477)</name>
    <name type="common">Streptomyces tenebrarius</name>
    <dbReference type="NCBI Taxonomy" id="1933"/>
    <lineage>
        <taxon>Bacteria</taxon>
        <taxon>Bacillati</taxon>
        <taxon>Actinomycetota</taxon>
        <taxon>Actinomycetes</taxon>
        <taxon>Pseudonocardiales</taxon>
        <taxon>Pseudonocardiaceae</taxon>
        <taxon>Streptoalloteichus</taxon>
    </lineage>
</organism>
<proteinExistence type="predicted"/>
<protein>
    <submittedName>
        <fullName evidence="2">Methyltransferase domain-containing protein</fullName>
    </submittedName>
</protein>
<evidence type="ECO:0000313" key="2">
    <source>
        <dbReference type="EMBL" id="MCP2260820.1"/>
    </source>
</evidence>
<dbReference type="Proteomes" id="UP001205311">
    <property type="component" value="Unassembled WGS sequence"/>
</dbReference>
<keyword evidence="2" id="KW-0489">Methyltransferase</keyword>
<dbReference type="Pfam" id="PF08241">
    <property type="entry name" value="Methyltransf_11"/>
    <property type="match status" value="1"/>
</dbReference>
<keyword evidence="3" id="KW-1185">Reference proteome</keyword>
<feature type="domain" description="Methyltransferase type 11" evidence="1">
    <location>
        <begin position="53"/>
        <end position="151"/>
    </location>
</feature>
<gene>
    <name evidence="2" type="ORF">LX15_004540</name>
</gene>
<dbReference type="EMBL" id="JAMTCP010000032">
    <property type="protein sequence ID" value="MCP2260820.1"/>
    <property type="molecule type" value="Genomic_DNA"/>
</dbReference>
<dbReference type="RefSeq" id="WP_253671667.1">
    <property type="nucleotide sequence ID" value="NZ_JAMTCP010000032.1"/>
</dbReference>
<dbReference type="CDD" id="cd02440">
    <property type="entry name" value="AdoMet_MTases"/>
    <property type="match status" value="1"/>
</dbReference>
<name>A0ABT1HZA0_STRSD</name>
<sequence length="202" mass="21526">MRDVVLRVLDPFFGHPRGLPGRLGGALMARSNARSERHLVALAALRPTDSVLVVGPGPGVGLAEAARVANRGHVVGVDPSEEMLDRCRQRCADLIRTGRVELRRGTAEDTGAADASVDVVLSVNNVVFWSDRAAGLAELRRVLRPGGLLVLSMHRTALDAQGLTAERLRADVEAAGLAEVVVRERPGATAWGPAVDLTARRR</sequence>
<dbReference type="PANTHER" id="PTHR42912">
    <property type="entry name" value="METHYLTRANSFERASE"/>
    <property type="match status" value="1"/>
</dbReference>
<dbReference type="InterPro" id="IPR029063">
    <property type="entry name" value="SAM-dependent_MTases_sf"/>
</dbReference>
<evidence type="ECO:0000313" key="3">
    <source>
        <dbReference type="Proteomes" id="UP001205311"/>
    </source>
</evidence>
<evidence type="ECO:0000259" key="1">
    <source>
        <dbReference type="Pfam" id="PF08241"/>
    </source>
</evidence>
<dbReference type="GO" id="GO:0032259">
    <property type="term" value="P:methylation"/>
    <property type="evidence" value="ECO:0007669"/>
    <property type="project" value="UniProtKB-KW"/>
</dbReference>
<comment type="caution">
    <text evidence="2">The sequence shown here is derived from an EMBL/GenBank/DDBJ whole genome shotgun (WGS) entry which is preliminary data.</text>
</comment>